<comment type="caution">
    <text evidence="11">The sequence shown here is derived from an EMBL/GenBank/DDBJ whole genome shotgun (WGS) entry which is preliminary data.</text>
</comment>
<dbReference type="PANTHER" id="PTHR14647:SF87">
    <property type="entry name" value="PUTATIVE-RELATED"/>
    <property type="match status" value="1"/>
</dbReference>
<dbReference type="EMBL" id="JASAOG010000225">
    <property type="protein sequence ID" value="KAK0043050.1"/>
    <property type="molecule type" value="Genomic_DNA"/>
</dbReference>
<evidence type="ECO:0000256" key="2">
    <source>
        <dbReference type="ARBA" id="ARBA00008124"/>
    </source>
</evidence>
<feature type="transmembrane region" description="Helical" evidence="10">
    <location>
        <begin position="51"/>
        <end position="71"/>
    </location>
</feature>
<dbReference type="GO" id="GO:0001733">
    <property type="term" value="F:galactosylceramide sulfotransferase activity"/>
    <property type="evidence" value="ECO:0007669"/>
    <property type="project" value="InterPro"/>
</dbReference>
<keyword evidence="5" id="KW-0735">Signal-anchor</keyword>
<keyword evidence="6 10" id="KW-1133">Transmembrane helix</keyword>
<accession>A0AAD8AXY9</accession>
<protein>
    <submittedName>
        <fullName evidence="11">Galactose-3-O-sulfotransferase 4</fullName>
    </submittedName>
</protein>
<keyword evidence="3" id="KW-0808">Transferase</keyword>
<keyword evidence="7" id="KW-0333">Golgi apparatus</keyword>
<reference evidence="11" key="1">
    <citation type="journal article" date="2023" name="PLoS Negl. Trop. Dis.">
        <title>A genome sequence for Biomphalaria pfeifferi, the major vector snail for the human-infecting parasite Schistosoma mansoni.</title>
        <authorList>
            <person name="Bu L."/>
            <person name="Lu L."/>
            <person name="Laidemitt M.R."/>
            <person name="Zhang S.M."/>
            <person name="Mutuku M."/>
            <person name="Mkoji G."/>
            <person name="Steinauer M."/>
            <person name="Loker E.S."/>
        </authorList>
    </citation>
    <scope>NUCLEOTIDE SEQUENCE</scope>
    <source>
        <strain evidence="11">KasaAsao</strain>
    </source>
</reference>
<name>A0AAD8AXY9_BIOPF</name>
<dbReference type="Pfam" id="PF06990">
    <property type="entry name" value="Gal-3-0_sulfotr"/>
    <property type="match status" value="1"/>
</dbReference>
<dbReference type="AlphaFoldDB" id="A0AAD8AXY9"/>
<gene>
    <name evidence="11" type="ORF">Bpfe_027483</name>
</gene>
<keyword evidence="8 10" id="KW-0472">Membrane</keyword>
<keyword evidence="12" id="KW-1185">Reference proteome</keyword>
<comment type="similarity">
    <text evidence="2">Belongs to the galactose-3-O-sulfotransferase family.</text>
</comment>
<evidence type="ECO:0000256" key="10">
    <source>
        <dbReference type="SAM" id="Phobius"/>
    </source>
</evidence>
<evidence type="ECO:0000256" key="7">
    <source>
        <dbReference type="ARBA" id="ARBA00023034"/>
    </source>
</evidence>
<evidence type="ECO:0000313" key="12">
    <source>
        <dbReference type="Proteomes" id="UP001233172"/>
    </source>
</evidence>
<evidence type="ECO:0000256" key="4">
    <source>
        <dbReference type="ARBA" id="ARBA00022692"/>
    </source>
</evidence>
<organism evidence="11 12">
    <name type="scientific">Biomphalaria pfeifferi</name>
    <name type="common">Bloodfluke planorb</name>
    <name type="synonym">Freshwater snail</name>
    <dbReference type="NCBI Taxonomy" id="112525"/>
    <lineage>
        <taxon>Eukaryota</taxon>
        <taxon>Metazoa</taxon>
        <taxon>Spiralia</taxon>
        <taxon>Lophotrochozoa</taxon>
        <taxon>Mollusca</taxon>
        <taxon>Gastropoda</taxon>
        <taxon>Heterobranchia</taxon>
        <taxon>Euthyneura</taxon>
        <taxon>Panpulmonata</taxon>
        <taxon>Hygrophila</taxon>
        <taxon>Lymnaeoidea</taxon>
        <taxon>Planorbidae</taxon>
        <taxon>Biomphalaria</taxon>
    </lineage>
</organism>
<dbReference type="InterPro" id="IPR009729">
    <property type="entry name" value="Gal-3-0_sulfotransfrase"/>
</dbReference>
<dbReference type="GO" id="GO:0009247">
    <property type="term" value="P:glycolipid biosynthetic process"/>
    <property type="evidence" value="ECO:0007669"/>
    <property type="project" value="InterPro"/>
</dbReference>
<dbReference type="Proteomes" id="UP001233172">
    <property type="component" value="Unassembled WGS sequence"/>
</dbReference>
<dbReference type="SUPFAM" id="SSF52540">
    <property type="entry name" value="P-loop containing nucleoside triphosphate hydrolases"/>
    <property type="match status" value="1"/>
</dbReference>
<proteinExistence type="inferred from homology"/>
<evidence type="ECO:0000256" key="5">
    <source>
        <dbReference type="ARBA" id="ARBA00022968"/>
    </source>
</evidence>
<evidence type="ECO:0000256" key="8">
    <source>
        <dbReference type="ARBA" id="ARBA00023136"/>
    </source>
</evidence>
<dbReference type="InterPro" id="IPR027417">
    <property type="entry name" value="P-loop_NTPase"/>
</dbReference>
<dbReference type="Gene3D" id="3.40.50.300">
    <property type="entry name" value="P-loop containing nucleotide triphosphate hydrolases"/>
    <property type="match status" value="1"/>
</dbReference>
<keyword evidence="9" id="KW-0325">Glycoprotein</keyword>
<evidence type="ECO:0000313" key="11">
    <source>
        <dbReference type="EMBL" id="KAK0043050.1"/>
    </source>
</evidence>
<keyword evidence="4 10" id="KW-0812">Transmembrane</keyword>
<evidence type="ECO:0000256" key="1">
    <source>
        <dbReference type="ARBA" id="ARBA00004323"/>
    </source>
</evidence>
<dbReference type="GO" id="GO:0000139">
    <property type="term" value="C:Golgi membrane"/>
    <property type="evidence" value="ECO:0007669"/>
    <property type="project" value="UniProtKB-SubCell"/>
</dbReference>
<sequence length="464" mass="54400">MCLQPLLRAQNRTMTKQEKESYVWFRVYHVINPCLPSIGGTMRLLRKRKTLCIVLVVLAVFLSLMLSHTIVLDLSGAIRIQDLSPRNVMGHIGYIGVGLTQPKECKPARNVAFVKTHKAGSTTIANILMRYGMANDLNFALPNTKLHSYGYNYISRAGEVLTRDFIIPLPAGQEYNILFNHAIYNRTAFRLIMPKNTTYITILREPFQQFVSTFEYYRVEKYFAKRGYQIPESENPLSTFLKNPYLYDRSTALFSYIRNKQSEDLGLNRQHYKNPNKLKEYIEAMDKDFTLVMILEYFDESLLLLKHALCWSIKDILYITHNVNHKKPKRNFTDSDLANHRKMSHLDYELYSHFFRKFWDKLQSQGDDFFKELAHFKSLLHRVNQSCYARRSFHVKKTKWHSSFTINKTDCRILMMPELVSLDLLYNRTSQKFNLAPNLNYVVRYGRKNQAAQTERLTVNATGT</sequence>
<dbReference type="PANTHER" id="PTHR14647">
    <property type="entry name" value="GALACTOSE-3-O-SULFOTRANSFERASE"/>
    <property type="match status" value="1"/>
</dbReference>
<reference evidence="11" key="2">
    <citation type="submission" date="2023-04" db="EMBL/GenBank/DDBJ databases">
        <authorList>
            <person name="Bu L."/>
            <person name="Lu L."/>
            <person name="Laidemitt M.R."/>
            <person name="Zhang S.M."/>
            <person name="Mutuku M."/>
            <person name="Mkoji G."/>
            <person name="Steinauer M."/>
            <person name="Loker E.S."/>
        </authorList>
    </citation>
    <scope>NUCLEOTIDE SEQUENCE</scope>
    <source>
        <strain evidence="11">KasaAsao</strain>
        <tissue evidence="11">Whole Snail</tissue>
    </source>
</reference>
<evidence type="ECO:0000256" key="9">
    <source>
        <dbReference type="ARBA" id="ARBA00023180"/>
    </source>
</evidence>
<evidence type="ECO:0000256" key="6">
    <source>
        <dbReference type="ARBA" id="ARBA00022989"/>
    </source>
</evidence>
<evidence type="ECO:0000256" key="3">
    <source>
        <dbReference type="ARBA" id="ARBA00022679"/>
    </source>
</evidence>
<comment type="subcellular location">
    <subcellularLocation>
        <location evidence="1">Golgi apparatus membrane</location>
        <topology evidence="1">Single-pass type II membrane protein</topology>
    </subcellularLocation>
</comment>